<dbReference type="InterPro" id="IPR036388">
    <property type="entry name" value="WH-like_DNA-bd_sf"/>
</dbReference>
<gene>
    <name evidence="5" type="ORF">EAH89_10135</name>
</gene>
<keyword evidence="2" id="KW-0238">DNA-binding</keyword>
<evidence type="ECO:0000313" key="5">
    <source>
        <dbReference type="EMBL" id="TPG57775.1"/>
    </source>
</evidence>
<evidence type="ECO:0000256" key="1">
    <source>
        <dbReference type="ARBA" id="ARBA00023015"/>
    </source>
</evidence>
<dbReference type="GO" id="GO:0003677">
    <property type="term" value="F:DNA binding"/>
    <property type="evidence" value="ECO:0007669"/>
    <property type="project" value="UniProtKB-KW"/>
</dbReference>
<organism evidence="5 6">
    <name type="scientific">Muricoccus nepalensis</name>
    <dbReference type="NCBI Taxonomy" id="1854500"/>
    <lineage>
        <taxon>Bacteria</taxon>
        <taxon>Pseudomonadati</taxon>
        <taxon>Pseudomonadota</taxon>
        <taxon>Alphaproteobacteria</taxon>
        <taxon>Acetobacterales</taxon>
        <taxon>Roseomonadaceae</taxon>
        <taxon>Muricoccus</taxon>
    </lineage>
</organism>
<dbReference type="InterPro" id="IPR011711">
    <property type="entry name" value="GntR_C"/>
</dbReference>
<dbReference type="AlphaFoldDB" id="A0A502G712"/>
<name>A0A502G712_9PROT</name>
<dbReference type="PANTHER" id="PTHR43537:SF49">
    <property type="entry name" value="TRANSCRIPTIONAL REGULATORY PROTEIN"/>
    <property type="match status" value="1"/>
</dbReference>
<dbReference type="SMART" id="SM00895">
    <property type="entry name" value="FCD"/>
    <property type="match status" value="1"/>
</dbReference>
<evidence type="ECO:0000259" key="4">
    <source>
        <dbReference type="PROSITE" id="PS50949"/>
    </source>
</evidence>
<dbReference type="SUPFAM" id="SSF46785">
    <property type="entry name" value="Winged helix' DNA-binding domain"/>
    <property type="match status" value="1"/>
</dbReference>
<dbReference type="CDD" id="cd07377">
    <property type="entry name" value="WHTH_GntR"/>
    <property type="match status" value="1"/>
</dbReference>
<feature type="domain" description="HTH gntR-type" evidence="4">
    <location>
        <begin position="2"/>
        <end position="69"/>
    </location>
</feature>
<evidence type="ECO:0000256" key="3">
    <source>
        <dbReference type="ARBA" id="ARBA00023163"/>
    </source>
</evidence>
<dbReference type="SMART" id="SM00345">
    <property type="entry name" value="HTH_GNTR"/>
    <property type="match status" value="1"/>
</dbReference>
<dbReference type="EMBL" id="RCZP01000007">
    <property type="protein sequence ID" value="TPG57775.1"/>
    <property type="molecule type" value="Genomic_DNA"/>
</dbReference>
<evidence type="ECO:0000256" key="2">
    <source>
        <dbReference type="ARBA" id="ARBA00023125"/>
    </source>
</evidence>
<protein>
    <submittedName>
        <fullName evidence="5">GntR family transcriptional regulator</fullName>
    </submittedName>
</protein>
<reference evidence="5 6" key="1">
    <citation type="journal article" date="2019" name="Environ. Microbiol.">
        <title>Species interactions and distinct microbial communities in high Arctic permafrost affected cryosols are associated with the CH4 and CO2 gas fluxes.</title>
        <authorList>
            <person name="Altshuler I."/>
            <person name="Hamel J."/>
            <person name="Turney S."/>
            <person name="Magnuson E."/>
            <person name="Levesque R."/>
            <person name="Greer C."/>
            <person name="Whyte L.G."/>
        </authorList>
    </citation>
    <scope>NUCLEOTIDE SEQUENCE [LARGE SCALE GENOMIC DNA]</scope>
    <source>
        <strain evidence="5 6">S9.3B</strain>
    </source>
</reference>
<keyword evidence="6" id="KW-1185">Reference proteome</keyword>
<dbReference type="InterPro" id="IPR036390">
    <property type="entry name" value="WH_DNA-bd_sf"/>
</dbReference>
<dbReference type="InterPro" id="IPR008920">
    <property type="entry name" value="TF_FadR/GntR_C"/>
</dbReference>
<comment type="caution">
    <text evidence="5">The sequence shown here is derived from an EMBL/GenBank/DDBJ whole genome shotgun (WGS) entry which is preliminary data.</text>
</comment>
<evidence type="ECO:0000313" key="6">
    <source>
        <dbReference type="Proteomes" id="UP000317078"/>
    </source>
</evidence>
<dbReference type="PROSITE" id="PS50949">
    <property type="entry name" value="HTH_GNTR"/>
    <property type="match status" value="1"/>
</dbReference>
<dbReference type="OrthoDB" id="9816161at2"/>
<dbReference type="InterPro" id="IPR000524">
    <property type="entry name" value="Tscrpt_reg_HTH_GntR"/>
</dbReference>
<dbReference type="Pfam" id="PF07729">
    <property type="entry name" value="FCD"/>
    <property type="match status" value="1"/>
</dbReference>
<keyword evidence="1" id="KW-0805">Transcription regulation</keyword>
<dbReference type="Proteomes" id="UP000317078">
    <property type="component" value="Unassembled WGS sequence"/>
</dbReference>
<dbReference type="RefSeq" id="WP_140882696.1">
    <property type="nucleotide sequence ID" value="NZ_RCZP01000007.1"/>
</dbReference>
<dbReference type="Gene3D" id="1.20.120.530">
    <property type="entry name" value="GntR ligand-binding domain-like"/>
    <property type="match status" value="1"/>
</dbReference>
<dbReference type="GO" id="GO:0003700">
    <property type="term" value="F:DNA-binding transcription factor activity"/>
    <property type="evidence" value="ECO:0007669"/>
    <property type="project" value="InterPro"/>
</dbReference>
<proteinExistence type="predicted"/>
<dbReference type="PANTHER" id="PTHR43537">
    <property type="entry name" value="TRANSCRIPTIONAL REGULATOR, GNTR FAMILY"/>
    <property type="match status" value="1"/>
</dbReference>
<dbReference type="Gene3D" id="1.10.10.10">
    <property type="entry name" value="Winged helix-like DNA-binding domain superfamily/Winged helix DNA-binding domain"/>
    <property type="match status" value="1"/>
</dbReference>
<dbReference type="Pfam" id="PF00392">
    <property type="entry name" value="GntR"/>
    <property type="match status" value="1"/>
</dbReference>
<accession>A0A502G712</accession>
<keyword evidence="3" id="KW-0804">Transcription</keyword>
<dbReference type="SUPFAM" id="SSF48008">
    <property type="entry name" value="GntR ligand-binding domain-like"/>
    <property type="match status" value="1"/>
</dbReference>
<sequence>MTSPEPEIVQALQEEIIFGRLPPGTRLVEDALLARFGVSRHYVRQALDRLERLGLAVGERHKGFTVRSLSPVEVEQIYEVRELVQRQAALRIPLPAPPALVEALTAINAELAGHMEARDLRGVHDTNDRFHLCLFGACGNAYLLATVQHYMRLSLPVRAKTLADEASLRVSHDQHRLMIRMLQGRDNWVLAQLCVDHLQPSKNEYLTRAGLRDTQAA</sequence>